<protein>
    <submittedName>
        <fullName evidence="1">Carbohydrate-binding module family 13 protein</fullName>
    </submittedName>
</protein>
<name>A0A0C3P7C3_PISTI</name>
<dbReference type="InParanoid" id="A0A0C3P7C3"/>
<dbReference type="InterPro" id="IPR035992">
    <property type="entry name" value="Ricin_B-like_lectins"/>
</dbReference>
<accession>A0A0C3P7C3</accession>
<proteinExistence type="predicted"/>
<dbReference type="OrthoDB" id="3228793at2759"/>
<dbReference type="STRING" id="870435.A0A0C3P7C3"/>
<sequence length="102" mass="11728">MSGINPVASWPTGSRTQEWEIEPLGHGYTIRNVGTGTYLSVVAIENAAPIFATHFPVAWYFRRVYVQEEVDPCYEICWPHTPFKFELALADTAAEERRRRVR</sequence>
<reference evidence="2" key="2">
    <citation type="submission" date="2015-01" db="EMBL/GenBank/DDBJ databases">
        <title>Evolutionary Origins and Diversification of the Mycorrhizal Mutualists.</title>
        <authorList>
            <consortium name="DOE Joint Genome Institute"/>
            <consortium name="Mycorrhizal Genomics Consortium"/>
            <person name="Kohler A."/>
            <person name="Kuo A."/>
            <person name="Nagy L.G."/>
            <person name="Floudas D."/>
            <person name="Copeland A."/>
            <person name="Barry K.W."/>
            <person name="Cichocki N."/>
            <person name="Veneault-Fourrey C."/>
            <person name="LaButti K."/>
            <person name="Lindquist E.A."/>
            <person name="Lipzen A."/>
            <person name="Lundell T."/>
            <person name="Morin E."/>
            <person name="Murat C."/>
            <person name="Riley R."/>
            <person name="Ohm R."/>
            <person name="Sun H."/>
            <person name="Tunlid A."/>
            <person name="Henrissat B."/>
            <person name="Grigoriev I.V."/>
            <person name="Hibbett D.S."/>
            <person name="Martin F."/>
        </authorList>
    </citation>
    <scope>NUCLEOTIDE SEQUENCE [LARGE SCALE GENOMIC DNA]</scope>
    <source>
        <strain evidence="2">Marx 270</strain>
    </source>
</reference>
<evidence type="ECO:0000313" key="1">
    <source>
        <dbReference type="EMBL" id="KIO03531.1"/>
    </source>
</evidence>
<reference evidence="1 2" key="1">
    <citation type="submission" date="2014-04" db="EMBL/GenBank/DDBJ databases">
        <authorList>
            <consortium name="DOE Joint Genome Institute"/>
            <person name="Kuo A."/>
            <person name="Kohler A."/>
            <person name="Costa M.D."/>
            <person name="Nagy L.G."/>
            <person name="Floudas D."/>
            <person name="Copeland A."/>
            <person name="Barry K.W."/>
            <person name="Cichocki N."/>
            <person name="Veneault-Fourrey C."/>
            <person name="LaButti K."/>
            <person name="Lindquist E.A."/>
            <person name="Lipzen A."/>
            <person name="Lundell T."/>
            <person name="Morin E."/>
            <person name="Murat C."/>
            <person name="Sun H."/>
            <person name="Tunlid A."/>
            <person name="Henrissat B."/>
            <person name="Grigoriev I.V."/>
            <person name="Hibbett D.S."/>
            <person name="Martin F."/>
            <person name="Nordberg H.P."/>
            <person name="Cantor M.N."/>
            <person name="Hua S.X."/>
        </authorList>
    </citation>
    <scope>NUCLEOTIDE SEQUENCE [LARGE SCALE GENOMIC DNA]</scope>
    <source>
        <strain evidence="1 2">Marx 270</strain>
    </source>
</reference>
<evidence type="ECO:0000313" key="2">
    <source>
        <dbReference type="Proteomes" id="UP000054217"/>
    </source>
</evidence>
<dbReference type="EMBL" id="KN831976">
    <property type="protein sequence ID" value="KIO03531.1"/>
    <property type="molecule type" value="Genomic_DNA"/>
</dbReference>
<keyword evidence="2" id="KW-1185">Reference proteome</keyword>
<organism evidence="1 2">
    <name type="scientific">Pisolithus tinctorius Marx 270</name>
    <dbReference type="NCBI Taxonomy" id="870435"/>
    <lineage>
        <taxon>Eukaryota</taxon>
        <taxon>Fungi</taxon>
        <taxon>Dikarya</taxon>
        <taxon>Basidiomycota</taxon>
        <taxon>Agaricomycotina</taxon>
        <taxon>Agaricomycetes</taxon>
        <taxon>Agaricomycetidae</taxon>
        <taxon>Boletales</taxon>
        <taxon>Sclerodermatineae</taxon>
        <taxon>Pisolithaceae</taxon>
        <taxon>Pisolithus</taxon>
    </lineage>
</organism>
<dbReference type="Proteomes" id="UP000054217">
    <property type="component" value="Unassembled WGS sequence"/>
</dbReference>
<dbReference type="AlphaFoldDB" id="A0A0C3P7C3"/>
<gene>
    <name evidence="1" type="ORF">M404DRAFT_1001475</name>
</gene>
<dbReference type="SUPFAM" id="SSF50370">
    <property type="entry name" value="Ricin B-like lectins"/>
    <property type="match status" value="1"/>
</dbReference>
<dbReference type="HOGENOM" id="CLU_2475040_0_0_1"/>
<dbReference type="Gene3D" id="2.80.10.50">
    <property type="match status" value="1"/>
</dbReference>